<comment type="caution">
    <text evidence="3">The sequence shown here is derived from an EMBL/GenBank/DDBJ whole genome shotgun (WGS) entry which is preliminary data.</text>
</comment>
<dbReference type="HOGENOM" id="CLU_068979_5_2_11"/>
<protein>
    <recommendedName>
        <fullName evidence="2">Isochorismatase-like domain-containing protein</fullName>
    </recommendedName>
</protein>
<dbReference type="OrthoDB" id="9794942at2"/>
<dbReference type="EMBL" id="ACZI02000003">
    <property type="protein sequence ID" value="EFV13946.1"/>
    <property type="molecule type" value="Genomic_DNA"/>
</dbReference>
<accession>E5XNX7</accession>
<dbReference type="CDD" id="cd01014">
    <property type="entry name" value="nicotinamidase_related"/>
    <property type="match status" value="1"/>
</dbReference>
<organism evidence="3 4">
    <name type="scientific">Segniliparus rugosus (strain ATCC BAA-974 / DSM 45345 / CCUG 50838 / CIP 108380 / JCM 13579 / CDC 945)</name>
    <dbReference type="NCBI Taxonomy" id="679197"/>
    <lineage>
        <taxon>Bacteria</taxon>
        <taxon>Bacillati</taxon>
        <taxon>Actinomycetota</taxon>
        <taxon>Actinomycetes</taxon>
        <taxon>Mycobacteriales</taxon>
        <taxon>Segniliparaceae</taxon>
        <taxon>Segniliparus</taxon>
    </lineage>
</organism>
<dbReference type="RefSeq" id="WP_007468770.1">
    <property type="nucleotide sequence ID" value="NZ_KI391954.1"/>
</dbReference>
<reference evidence="3 4" key="1">
    <citation type="journal article" date="2011" name="Stand. Genomic Sci.">
        <title>High quality draft genome sequence of Segniliparus rugosus CDC 945(T)= (ATCC BAA-974(T)).</title>
        <authorList>
            <person name="Earl A.M."/>
            <person name="Desjardins C.A."/>
            <person name="Fitzgerald M.G."/>
            <person name="Arachchi H.M."/>
            <person name="Zeng Q."/>
            <person name="Mehta T."/>
            <person name="Griggs A."/>
            <person name="Birren B.W."/>
            <person name="Toney N.C."/>
            <person name="Carr J."/>
            <person name="Posey J."/>
            <person name="Butler W.R."/>
        </authorList>
    </citation>
    <scope>NUCLEOTIDE SEQUENCE [LARGE SCALE GENOMIC DNA]</scope>
    <source>
        <strain evidence="4">ATCC BAA-974 / DSM 45345 / CCUG 50838 / CIP 108380 / JCM 13579 / CDC 945</strain>
    </source>
</reference>
<gene>
    <name evidence="3" type="ORF">HMPREF9336_01198</name>
</gene>
<dbReference type="GO" id="GO:0016787">
    <property type="term" value="F:hydrolase activity"/>
    <property type="evidence" value="ECO:0007669"/>
    <property type="project" value="UniProtKB-KW"/>
</dbReference>
<name>E5XNX7_SEGRC</name>
<dbReference type="Pfam" id="PF00857">
    <property type="entry name" value="Isochorismatase"/>
    <property type="match status" value="1"/>
</dbReference>
<dbReference type="Proteomes" id="UP000004816">
    <property type="component" value="Unassembled WGS sequence"/>
</dbReference>
<dbReference type="eggNOG" id="COG1335">
    <property type="taxonomic scope" value="Bacteria"/>
</dbReference>
<dbReference type="InterPro" id="IPR000868">
    <property type="entry name" value="Isochorismatase-like_dom"/>
</dbReference>
<dbReference type="PANTHER" id="PTHR43540">
    <property type="entry name" value="PEROXYUREIDOACRYLATE/UREIDOACRYLATE AMIDOHYDROLASE-RELATED"/>
    <property type="match status" value="1"/>
</dbReference>
<keyword evidence="1" id="KW-0378">Hydrolase</keyword>
<dbReference type="AlphaFoldDB" id="E5XNX7"/>
<evidence type="ECO:0000256" key="1">
    <source>
        <dbReference type="ARBA" id="ARBA00022801"/>
    </source>
</evidence>
<proteinExistence type="predicted"/>
<evidence type="ECO:0000259" key="2">
    <source>
        <dbReference type="Pfam" id="PF00857"/>
    </source>
</evidence>
<evidence type="ECO:0000313" key="4">
    <source>
        <dbReference type="Proteomes" id="UP000004816"/>
    </source>
</evidence>
<dbReference type="PANTHER" id="PTHR43540:SF1">
    <property type="entry name" value="ISOCHORISMATASE HYDROLASE"/>
    <property type="match status" value="1"/>
</dbReference>
<dbReference type="Gene3D" id="3.40.50.850">
    <property type="entry name" value="Isochorismatase-like"/>
    <property type="match status" value="1"/>
</dbReference>
<dbReference type="STRING" id="679197.HMPREF9336_01198"/>
<dbReference type="InterPro" id="IPR036380">
    <property type="entry name" value="Isochorismatase-like_sf"/>
</dbReference>
<dbReference type="InterPro" id="IPR050272">
    <property type="entry name" value="Isochorismatase-like_hydrls"/>
</dbReference>
<evidence type="ECO:0000313" key="3">
    <source>
        <dbReference type="EMBL" id="EFV13946.1"/>
    </source>
</evidence>
<feature type="domain" description="Isochorismatase-like" evidence="2">
    <location>
        <begin position="8"/>
        <end position="152"/>
    </location>
</feature>
<dbReference type="SUPFAM" id="SSF52499">
    <property type="entry name" value="Isochorismatase-like hydrolases"/>
    <property type="match status" value="1"/>
</dbReference>
<keyword evidence="4" id="KW-1185">Reference proteome</keyword>
<sequence length="187" mass="20297">MAHNSTDTALLVIDVQKGFDDEAYWGPRNNPDAEANIARLVARARQRGWLVVAVQHASKIAGSPLAPGSPGFEPKDPELCSSADLVVVKSAHAAFFGTPDLHKELQARGVSRIVVTGIATNFCVETTSRVGSDLGYEVVLPLDATHTFDRFSEREQRWFTADEIATATAVSLDREFATVTSTEEVVR</sequence>